<evidence type="ECO:0000313" key="3">
    <source>
        <dbReference type="EMBL" id="CDZ96033.1"/>
    </source>
</evidence>
<keyword evidence="4" id="KW-1185">Reference proteome</keyword>
<dbReference type="PANTHER" id="PTHR42760:SF133">
    <property type="entry name" value="3-OXOACYL-[ACYL-CARRIER-PROTEIN] REDUCTASE"/>
    <property type="match status" value="1"/>
</dbReference>
<dbReference type="RefSeq" id="WP_037026313.1">
    <property type="nucleotide sequence ID" value="NZ_CCSF01000001.1"/>
</dbReference>
<dbReference type="NCBIfam" id="NF005559">
    <property type="entry name" value="PRK07231.1"/>
    <property type="match status" value="1"/>
</dbReference>
<dbReference type="FunFam" id="3.40.50.720:FF:000084">
    <property type="entry name" value="Short-chain dehydrogenase reductase"/>
    <property type="match status" value="1"/>
</dbReference>
<dbReference type="Proteomes" id="UP000053902">
    <property type="component" value="Unassembled WGS sequence"/>
</dbReference>
<comment type="similarity">
    <text evidence="1">Belongs to the short-chain dehydrogenases/reductases (SDR) family.</text>
</comment>
<reference evidence="3 4" key="1">
    <citation type="submission" date="2014-07" db="EMBL/GenBank/DDBJ databases">
        <authorList>
            <person name="Urmite Genomes Urmite Genomes"/>
        </authorList>
    </citation>
    <scope>NUCLEOTIDE SEQUENCE [LARGE SCALE GENOMIC DNA]</scope>
    <source>
        <strain evidence="3 4">20_BN</strain>
    </source>
</reference>
<dbReference type="GO" id="GO:0016616">
    <property type="term" value="F:oxidoreductase activity, acting on the CH-OH group of donors, NAD or NADP as acceptor"/>
    <property type="evidence" value="ECO:0007669"/>
    <property type="project" value="TreeGrafter"/>
</dbReference>
<organism evidence="3 4">
    <name type="scientific">Pseudomonas saudiphocaensis</name>
    <dbReference type="NCBI Taxonomy" id="1499686"/>
    <lineage>
        <taxon>Bacteria</taxon>
        <taxon>Pseudomonadati</taxon>
        <taxon>Pseudomonadota</taxon>
        <taxon>Gammaproteobacteria</taxon>
        <taxon>Pseudomonadales</taxon>
        <taxon>Pseudomonadaceae</taxon>
        <taxon>Pseudomonas</taxon>
    </lineage>
</organism>
<evidence type="ECO:0000256" key="1">
    <source>
        <dbReference type="ARBA" id="ARBA00006484"/>
    </source>
</evidence>
<accession>A0A078LUB5</accession>
<dbReference type="InterPro" id="IPR002347">
    <property type="entry name" value="SDR_fam"/>
</dbReference>
<evidence type="ECO:0000313" key="4">
    <source>
        <dbReference type="Proteomes" id="UP000053902"/>
    </source>
</evidence>
<evidence type="ECO:0000256" key="2">
    <source>
        <dbReference type="ARBA" id="ARBA00023002"/>
    </source>
</evidence>
<dbReference type="PANTHER" id="PTHR42760">
    <property type="entry name" value="SHORT-CHAIN DEHYDROGENASES/REDUCTASES FAMILY MEMBER"/>
    <property type="match status" value="1"/>
</dbReference>
<dbReference type="HOGENOM" id="CLU_010194_1_3_6"/>
<sequence>MKLQNKVAFVTGAAQGMGLAIARRFVGEGARVVAADINLDSLREGLGELGDKVVPVVCNVADSASVAEAVKLAEKHFGRLDILVNNAGVGGLDSFLDTPDESWQRVIGVNLTGAFYCARESARLMVKGGAGGSIINLSSTSALTGEGPNHYCASKAGIMGLTRGIARELAGHGIRVNTLVPGPTDTPMMAGIPDDMMADLLKAVPLGRLCGTDEIARVATFLASEDASFITGQNIAVNGGMAFI</sequence>
<dbReference type="OrthoDB" id="9806974at2"/>
<dbReference type="SUPFAM" id="SSF51735">
    <property type="entry name" value="NAD(P)-binding Rossmann-fold domains"/>
    <property type="match status" value="1"/>
</dbReference>
<gene>
    <name evidence="3" type="ORF">BN1079_03383</name>
</gene>
<dbReference type="CDD" id="cd05233">
    <property type="entry name" value="SDR_c"/>
    <property type="match status" value="1"/>
</dbReference>
<keyword evidence="2" id="KW-0560">Oxidoreductase</keyword>
<dbReference type="AlphaFoldDB" id="A0A078LUB5"/>
<name>A0A078LUB5_9PSED</name>
<dbReference type="Pfam" id="PF13561">
    <property type="entry name" value="adh_short_C2"/>
    <property type="match status" value="1"/>
</dbReference>
<proteinExistence type="inferred from homology"/>
<dbReference type="PRINTS" id="PR00081">
    <property type="entry name" value="GDHRDH"/>
</dbReference>
<protein>
    <submittedName>
        <fullName evidence="3">Short chain dehydrogenase/reductase oxidoreductase</fullName>
    </submittedName>
</protein>
<dbReference type="EMBL" id="CCSF01000001">
    <property type="protein sequence ID" value="CDZ96033.1"/>
    <property type="molecule type" value="Genomic_DNA"/>
</dbReference>
<dbReference type="STRING" id="1499686.BN1079_03383"/>
<dbReference type="eggNOG" id="COG1028">
    <property type="taxonomic scope" value="Bacteria"/>
</dbReference>
<dbReference type="Gene3D" id="3.40.50.720">
    <property type="entry name" value="NAD(P)-binding Rossmann-like Domain"/>
    <property type="match status" value="1"/>
</dbReference>
<dbReference type="PRINTS" id="PR00080">
    <property type="entry name" value="SDRFAMILY"/>
</dbReference>
<dbReference type="InterPro" id="IPR036291">
    <property type="entry name" value="NAD(P)-bd_dom_sf"/>
</dbReference>